<dbReference type="PROSITE" id="PS00036">
    <property type="entry name" value="BZIP_BASIC"/>
    <property type="match status" value="1"/>
</dbReference>
<evidence type="ECO:0000256" key="15">
    <source>
        <dbReference type="SAM" id="MobiDB-lite"/>
    </source>
</evidence>
<dbReference type="SUPFAM" id="SSF57959">
    <property type="entry name" value="Leucine zipper domain"/>
    <property type="match status" value="1"/>
</dbReference>
<dbReference type="FunFam" id="1.20.5.170:FF:000042">
    <property type="entry name" value="Cyclic AMP-responsive element-binding protein 3-like protein 3"/>
    <property type="match status" value="1"/>
</dbReference>
<dbReference type="InterPro" id="IPR004827">
    <property type="entry name" value="bZIP"/>
</dbReference>
<dbReference type="PROSITE" id="PS50217">
    <property type="entry name" value="BZIP"/>
    <property type="match status" value="1"/>
</dbReference>
<keyword evidence="6" id="KW-1133">Transmembrane helix</keyword>
<dbReference type="AlphaFoldDB" id="A0AAJ7U6U4"/>
<dbReference type="PANTHER" id="PTHR45996">
    <property type="entry name" value="AGAP001464-PB"/>
    <property type="match status" value="1"/>
</dbReference>
<organism evidence="17 18">
    <name type="scientific">Petromyzon marinus</name>
    <name type="common">Sea lamprey</name>
    <dbReference type="NCBI Taxonomy" id="7757"/>
    <lineage>
        <taxon>Eukaryota</taxon>
        <taxon>Metazoa</taxon>
        <taxon>Chordata</taxon>
        <taxon>Craniata</taxon>
        <taxon>Vertebrata</taxon>
        <taxon>Cyclostomata</taxon>
        <taxon>Hyperoartia</taxon>
        <taxon>Petromyzontiformes</taxon>
        <taxon>Petromyzontidae</taxon>
        <taxon>Petromyzon</taxon>
    </lineage>
</organism>
<dbReference type="InterPro" id="IPR046347">
    <property type="entry name" value="bZIP_sf"/>
</dbReference>
<sequence length="468" mass="48980">MELGSAELLELLLDCPDGSRDTGHSGILMGDAFIGSEESGDIWGINHAMEDSESEDLLSHIVDPNQARSMSPRDDGGLSPMGSDDSGISDESAVPGPGVALGEGLAPMIAEGSRAAVGSGARDVCYVLSVGLDGVKAVAPSSDMDIISIEYDEWNSHMAGISTFADNPMAALAGGIKVESTMLSASQYSYRDTGNLFPEITLSEEERKLLEQEGLSLPSHLPLTKAEERMLKKVRRKIRNKQSAQESRKRKKEYVDGLEGRVAACSTQNEELKRKVDQLEAQNITLVTQLKKLQAMVTQTSSKAAQTSTCVMVFLLCFALLVFPNYSPFGSSKNASQELYTPEGAVLSRALKGIESPLENLEPEQPNLSQPDGVVPAGSPGSRAIAVAGPPSNPENRPSQSSSSSSATAAVDDVVKASCGNATNCGAATKDVVAEAPGPVGVPSGAVGDGEAPLGSVADVKSTHADEM</sequence>
<evidence type="ECO:0000256" key="1">
    <source>
        <dbReference type="ARBA" id="ARBA00004648"/>
    </source>
</evidence>
<evidence type="ECO:0000256" key="4">
    <source>
        <dbReference type="ARBA" id="ARBA00022824"/>
    </source>
</evidence>
<keyword evidence="14" id="KW-0175">Coiled coil</keyword>
<dbReference type="Proteomes" id="UP001318040">
    <property type="component" value="Chromosome 52"/>
</dbReference>
<dbReference type="InterPro" id="IPR051381">
    <property type="entry name" value="CREB_ATF_subfamily"/>
</dbReference>
<keyword evidence="8" id="KW-0238">DNA-binding</keyword>
<dbReference type="GO" id="GO:0000981">
    <property type="term" value="F:DNA-binding transcription factor activity, RNA polymerase II-specific"/>
    <property type="evidence" value="ECO:0007669"/>
    <property type="project" value="TreeGrafter"/>
</dbReference>
<evidence type="ECO:0000259" key="16">
    <source>
        <dbReference type="PROSITE" id="PS50217"/>
    </source>
</evidence>
<dbReference type="RefSeq" id="XP_032829727.1">
    <property type="nucleotide sequence ID" value="XM_032973836.1"/>
</dbReference>
<keyword evidence="13" id="KW-0539">Nucleus</keyword>
<evidence type="ECO:0000256" key="8">
    <source>
        <dbReference type="ARBA" id="ARBA00023125"/>
    </source>
</evidence>
<dbReference type="GO" id="GO:0000978">
    <property type="term" value="F:RNA polymerase II cis-regulatory region sequence-specific DNA binding"/>
    <property type="evidence" value="ECO:0007669"/>
    <property type="project" value="TreeGrafter"/>
</dbReference>
<feature type="compositionally biased region" description="Low complexity" evidence="15">
    <location>
        <begin position="394"/>
        <end position="406"/>
    </location>
</feature>
<evidence type="ECO:0000256" key="9">
    <source>
        <dbReference type="ARBA" id="ARBA00023136"/>
    </source>
</evidence>
<keyword evidence="4" id="KW-0256">Endoplasmic reticulum</keyword>
<feature type="region of interest" description="Disordered" evidence="15">
    <location>
        <begin position="435"/>
        <end position="468"/>
    </location>
</feature>
<keyword evidence="9" id="KW-0472">Membrane</keyword>
<evidence type="ECO:0000256" key="11">
    <source>
        <dbReference type="ARBA" id="ARBA00023163"/>
    </source>
</evidence>
<keyword evidence="3" id="KW-0812">Transmembrane</keyword>
<evidence type="ECO:0000256" key="7">
    <source>
        <dbReference type="ARBA" id="ARBA00023015"/>
    </source>
</evidence>
<dbReference type="GO" id="GO:0005789">
    <property type="term" value="C:endoplasmic reticulum membrane"/>
    <property type="evidence" value="ECO:0007669"/>
    <property type="project" value="UniProtKB-SubCell"/>
</dbReference>
<dbReference type="CDD" id="cd14689">
    <property type="entry name" value="bZIP_CREB3"/>
    <property type="match status" value="1"/>
</dbReference>
<dbReference type="KEGG" id="pmrn:116953543"/>
<protein>
    <submittedName>
        <fullName evidence="18 19">Cyclic AMP-responsive element-binding protein 3-like protein 4 isoform X1</fullName>
    </submittedName>
</protein>
<dbReference type="RefSeq" id="XP_032829726.1">
    <property type="nucleotide sequence ID" value="XM_032973835.1"/>
</dbReference>
<evidence type="ECO:0000256" key="14">
    <source>
        <dbReference type="SAM" id="Coils"/>
    </source>
</evidence>
<evidence type="ECO:0000256" key="6">
    <source>
        <dbReference type="ARBA" id="ARBA00022989"/>
    </source>
</evidence>
<keyword evidence="5" id="KW-0735">Signal-anchor</keyword>
<feature type="region of interest" description="Disordered" evidence="15">
    <location>
        <begin position="66"/>
        <end position="90"/>
    </location>
</feature>
<dbReference type="Gene3D" id="1.20.5.170">
    <property type="match status" value="1"/>
</dbReference>
<evidence type="ECO:0000256" key="2">
    <source>
        <dbReference type="ARBA" id="ARBA00009050"/>
    </source>
</evidence>
<dbReference type="Pfam" id="PF00170">
    <property type="entry name" value="bZIP_1"/>
    <property type="match status" value="1"/>
</dbReference>
<evidence type="ECO:0000256" key="10">
    <source>
        <dbReference type="ARBA" id="ARBA00023159"/>
    </source>
</evidence>
<keyword evidence="7" id="KW-0805">Transcription regulation</keyword>
<keyword evidence="17" id="KW-1185">Reference proteome</keyword>
<reference evidence="18 19" key="1">
    <citation type="submission" date="2025-04" db="UniProtKB">
        <authorList>
            <consortium name="RefSeq"/>
        </authorList>
    </citation>
    <scope>IDENTIFICATION</scope>
    <source>
        <tissue evidence="18 19">Sperm</tissue>
    </source>
</reference>
<feature type="region of interest" description="Disordered" evidence="15">
    <location>
        <begin position="360"/>
        <end position="410"/>
    </location>
</feature>
<dbReference type="GO" id="GO:0005634">
    <property type="term" value="C:nucleus"/>
    <property type="evidence" value="ECO:0007669"/>
    <property type="project" value="TreeGrafter"/>
</dbReference>
<accession>A0AAJ7U6U4</accession>
<evidence type="ECO:0000313" key="19">
    <source>
        <dbReference type="RefSeq" id="XP_032829727.1"/>
    </source>
</evidence>
<keyword evidence="12" id="KW-0325">Glycoprotein</keyword>
<proteinExistence type="inferred from homology"/>
<comment type="similarity">
    <text evidence="2">Belongs to the bZIP family. ATF subfamily.</text>
</comment>
<evidence type="ECO:0000256" key="13">
    <source>
        <dbReference type="ARBA" id="ARBA00023242"/>
    </source>
</evidence>
<evidence type="ECO:0000313" key="17">
    <source>
        <dbReference type="Proteomes" id="UP001318040"/>
    </source>
</evidence>
<keyword evidence="10" id="KW-0010">Activator</keyword>
<gene>
    <name evidence="18 19" type="primary">LOC116953543</name>
</gene>
<dbReference type="SMART" id="SM00338">
    <property type="entry name" value="BRLZ"/>
    <property type="match status" value="1"/>
</dbReference>
<evidence type="ECO:0000256" key="12">
    <source>
        <dbReference type="ARBA" id="ARBA00023180"/>
    </source>
</evidence>
<comment type="subcellular location">
    <subcellularLocation>
        <location evidence="1">Endoplasmic reticulum membrane</location>
        <topology evidence="1">Single-pass type II membrane protein</topology>
    </subcellularLocation>
</comment>
<feature type="coiled-coil region" evidence="14">
    <location>
        <begin position="255"/>
        <end position="296"/>
    </location>
</feature>
<evidence type="ECO:0000256" key="5">
    <source>
        <dbReference type="ARBA" id="ARBA00022968"/>
    </source>
</evidence>
<evidence type="ECO:0000313" key="18">
    <source>
        <dbReference type="RefSeq" id="XP_032829726.1"/>
    </source>
</evidence>
<keyword evidence="11" id="KW-0804">Transcription</keyword>
<dbReference type="PANTHER" id="PTHR45996:SF3">
    <property type="entry name" value="CREB-H TRANSCRIPTION FACTOR HOMOLOG LET-607"/>
    <property type="match status" value="1"/>
</dbReference>
<feature type="domain" description="BZIP" evidence="16">
    <location>
        <begin position="230"/>
        <end position="293"/>
    </location>
</feature>
<feature type="compositionally biased region" description="Low complexity" evidence="15">
    <location>
        <begin position="435"/>
        <end position="450"/>
    </location>
</feature>
<evidence type="ECO:0000256" key="3">
    <source>
        <dbReference type="ARBA" id="ARBA00022692"/>
    </source>
</evidence>
<name>A0AAJ7U6U4_PETMA</name>